<keyword evidence="12 19" id="KW-0472">Membrane</keyword>
<evidence type="ECO:0000256" key="20">
    <source>
        <dbReference type="SAM" id="MobiDB-lite"/>
    </source>
</evidence>
<feature type="domain" description="P-type ATPase C-terminal" evidence="22">
    <location>
        <begin position="1031"/>
        <end position="1283"/>
    </location>
</feature>
<keyword evidence="10 19" id="KW-1133">Transmembrane helix</keyword>
<feature type="active site" description="4-aspartylphosphate intermediate" evidence="16">
    <location>
        <position position="612"/>
    </location>
</feature>
<comment type="catalytic activity">
    <reaction evidence="15">
        <text>a 1,2-diacyl-sn-glycero-3-phospho-L-serine(out) + ATP + H2O = a 1,2-diacyl-sn-glycero-3-phospho-L-serine(in) + ADP + phosphate + H(+)</text>
        <dbReference type="Rhea" id="RHEA:38567"/>
        <dbReference type="ChEBI" id="CHEBI:15377"/>
        <dbReference type="ChEBI" id="CHEBI:15378"/>
        <dbReference type="ChEBI" id="CHEBI:30616"/>
        <dbReference type="ChEBI" id="CHEBI:43474"/>
        <dbReference type="ChEBI" id="CHEBI:57262"/>
        <dbReference type="ChEBI" id="CHEBI:456216"/>
    </reaction>
    <physiologicalReaction direction="left-to-right" evidence="15">
        <dbReference type="Rhea" id="RHEA:38568"/>
    </physiologicalReaction>
</comment>
<evidence type="ECO:0000256" key="6">
    <source>
        <dbReference type="ARBA" id="ARBA00022741"/>
    </source>
</evidence>
<dbReference type="SUPFAM" id="SSF56784">
    <property type="entry name" value="HAD-like"/>
    <property type="match status" value="1"/>
</dbReference>
<dbReference type="Gene3D" id="2.70.150.10">
    <property type="entry name" value="Calcium-transporting ATPase, cytoplasmic transduction domain A"/>
    <property type="match status" value="1"/>
</dbReference>
<evidence type="ECO:0000256" key="5">
    <source>
        <dbReference type="ARBA" id="ARBA00022723"/>
    </source>
</evidence>
<evidence type="ECO:0000256" key="19">
    <source>
        <dbReference type="RuleBase" id="RU362033"/>
    </source>
</evidence>
<dbReference type="PANTHER" id="PTHR24092:SF150">
    <property type="entry name" value="PHOSPHOLIPID-TRANSPORTING ATPASE"/>
    <property type="match status" value="1"/>
</dbReference>
<feature type="binding site" evidence="17">
    <location>
        <position position="1008"/>
    </location>
    <ligand>
        <name>ATP</name>
        <dbReference type="ChEBI" id="CHEBI:30616"/>
    </ligand>
</feature>
<dbReference type="GO" id="GO:0005524">
    <property type="term" value="F:ATP binding"/>
    <property type="evidence" value="ECO:0007669"/>
    <property type="project" value="UniProtKB-UniRule"/>
</dbReference>
<dbReference type="SUPFAM" id="SSF81653">
    <property type="entry name" value="Calcium ATPase, transduction domain A"/>
    <property type="match status" value="1"/>
</dbReference>
<feature type="transmembrane region" description="Helical" evidence="19">
    <location>
        <begin position="1102"/>
        <end position="1124"/>
    </location>
</feature>
<dbReference type="SUPFAM" id="SSF81660">
    <property type="entry name" value="Metal cation-transporting ATPase, ATP-binding domain N"/>
    <property type="match status" value="1"/>
</dbReference>
<feature type="binding site" evidence="18">
    <location>
        <position position="612"/>
    </location>
    <ligand>
        <name>Mg(2+)</name>
        <dbReference type="ChEBI" id="CHEBI:18420"/>
    </ligand>
</feature>
<sequence length="1359" mass="151464">MAGRMPGEGQGPEKGNNDLLLDIEGSQPYYSDGKPPPPNDENVSRHYNATNPEAAQSRPSVTYDDFVGGDSSTAGLPGNSDASPAGHRPPFLGAEVNRQYSQTSGLNNYQAYSDMEGLEDDDRSMQGYYAAGGLDEAESPVMPGQSRSRNRNSVLSMGGGMMARAKNMLGMGPQYSEMDVPLTEAGVMPFRGDTASASGQRSSSSRKFDAGKFKFGFGRGQPDPSTLGPRIIHLNNPPANQANKYVDNHVSTTKYNVATFLPKFLFEQFSKYANIFFLFTAILQQIPNVSPTNRFTTIVPLGIVLLVSAIKELVEDYRRRASDSLLNHAKAFVLKGSSFQEVKWINVAVGDIIRVESEQPFPADLVLLASSEPEGLCYIETANLDGETNLKIKQAVPETSNLVSPNDLSRLGGRIRSEQPNSSLYTYEATLTMQAGGGEKELPLNPEQLLLRGATLRNTPWIHGVVVFTGHQTKLMRNATATPIKKTEVERMVNVQILLLGAILITCSIISSVGDLIIRATESGELFYLNIGSVNAGSAVGHFFLDILTYWVLYSNLVPISLFVTVELVKYAQAILIDSDLDMYYDKRDTPANCRTSSLVEELGQVEYIFSDKTGTLTCNQMEFRQCSIAGVQYADEVPEDRKLIVQDGIELGIHDFKEVEDRLQTHPTREIMHHFLALLATCHTVIPETKAEKPGVIKYQAASPDEGALVEGAVTLGYKFVARKPRSVTILVNGQEYEYELLAVCEFNSTRKRMSTIFRCPDGKVRCYTKGADTVILERLGKDSSGIVEPTLQHLEEYAAQGLRTLCLAMREVPDSEFEEWKQVFDRAATTVGGNRADELDKAAELIEHDFQLLGATAIEDKLQDGVPETIHTLQTAGIKVWVLTGDRQETAINIGMSCKLISEDMTLLIVNEDSLEATRDNISKKLNAIKSQTDGGMELETLALVIDGKSLTYALEKDLDKMFLDLAVLCKAVICCRVSPLQKALVVKLVKRHLKAILLAVGDGANDVSMIQAAHVGVGISGMEGLQAARSADVSIGQFRYLRKLLLVHGSWSYHRVSRTILYSFYKNVVLFMTQFWYTFQNGFSGQVIFESWTLTFYNVLFTVMPPFVLGIFDQFVSARLLDRYPQLYQLTQKGYFFKMHSFLSWVLNGFYHSLILYFGSELIFYDDLPQGDGKIAGHWVWGSTLYQAGLVTVLGKAALVTNIWTKYQVIAIPGSILVWLAFLPAYGTVAPKLNFSTEYFGTIPRTFGSPVFWLMGLVLPILALLRDFAWKYAKRMYYPQPYHHVQEIQKYNIQDYRPRMEQFQKAIRKVRQVQRMRKQRGYAFSQTDESQARVLQAYDTTRERGKFGEMASSRRG</sequence>
<protein>
    <recommendedName>
        <fullName evidence="19">Phospholipid-transporting ATPase</fullName>
        <ecNumber evidence="19">7.6.2.1</ecNumber>
    </recommendedName>
</protein>
<dbReference type="InterPro" id="IPR032630">
    <property type="entry name" value="P_typ_ATPase_c"/>
</dbReference>
<feature type="transmembrane region" description="Helical" evidence="19">
    <location>
        <begin position="495"/>
        <end position="514"/>
    </location>
</feature>
<feature type="domain" description="P-type ATPase N-terminal" evidence="21">
    <location>
        <begin position="232"/>
        <end position="298"/>
    </location>
</feature>
<feature type="binding site" evidence="17">
    <location>
        <position position="748"/>
    </location>
    <ligand>
        <name>ATP</name>
        <dbReference type="ChEBI" id="CHEBI:30616"/>
    </ligand>
</feature>
<dbReference type="Gene3D" id="3.40.1110.10">
    <property type="entry name" value="Calcium-transporting ATPase, cytoplasmic domain N"/>
    <property type="match status" value="1"/>
</dbReference>
<dbReference type="InterPro" id="IPR023299">
    <property type="entry name" value="ATPase_P-typ_cyto_dom_N"/>
</dbReference>
<evidence type="ECO:0000313" key="23">
    <source>
        <dbReference type="EMBL" id="KAF2235702.1"/>
    </source>
</evidence>
<evidence type="ECO:0000256" key="11">
    <source>
        <dbReference type="ARBA" id="ARBA00023034"/>
    </source>
</evidence>
<dbReference type="InterPro" id="IPR008250">
    <property type="entry name" value="ATPase_P-typ_transduc_dom_A_sf"/>
</dbReference>
<feature type="binding site" evidence="17">
    <location>
        <position position="985"/>
    </location>
    <ligand>
        <name>ATP</name>
        <dbReference type="ChEBI" id="CHEBI:30616"/>
    </ligand>
</feature>
<evidence type="ECO:0000256" key="15">
    <source>
        <dbReference type="ARBA" id="ARBA00051303"/>
    </source>
</evidence>
<feature type="binding site" evidence="17">
    <location>
        <position position="612"/>
    </location>
    <ligand>
        <name>ATP</name>
        <dbReference type="ChEBI" id="CHEBI:30616"/>
    </ligand>
</feature>
<dbReference type="InterPro" id="IPR032631">
    <property type="entry name" value="P-type_ATPase_N"/>
</dbReference>
<feature type="transmembrane region" description="Helical" evidence="19">
    <location>
        <begin position="1182"/>
        <end position="1203"/>
    </location>
</feature>
<dbReference type="InterPro" id="IPR044492">
    <property type="entry name" value="P_typ_ATPase_HD_dom"/>
</dbReference>
<dbReference type="GO" id="GO:0000287">
    <property type="term" value="F:magnesium ion binding"/>
    <property type="evidence" value="ECO:0007669"/>
    <property type="project" value="UniProtKB-UniRule"/>
</dbReference>
<feature type="binding site" evidence="17">
    <location>
        <position position="805"/>
    </location>
    <ligand>
        <name>ATP</name>
        <dbReference type="ChEBI" id="CHEBI:30616"/>
    </ligand>
</feature>
<dbReference type="InterPro" id="IPR018303">
    <property type="entry name" value="ATPase_P-typ_P_site"/>
</dbReference>
<keyword evidence="5 18" id="KW-0479">Metal-binding</keyword>
<comment type="catalytic activity">
    <reaction evidence="13 19">
        <text>ATP + H2O + phospholipidSide 1 = ADP + phosphate + phospholipidSide 2.</text>
        <dbReference type="EC" id="7.6.2.1"/>
    </reaction>
</comment>
<dbReference type="InterPro" id="IPR036412">
    <property type="entry name" value="HAD-like_sf"/>
</dbReference>
<feature type="compositionally biased region" description="Gly residues" evidence="20">
    <location>
        <begin position="1"/>
        <end position="12"/>
    </location>
</feature>
<feature type="transmembrane region" description="Helical" evidence="19">
    <location>
        <begin position="526"/>
        <end position="545"/>
    </location>
</feature>
<comment type="cofactor">
    <cofactor evidence="1 18">
        <name>Mg(2+)</name>
        <dbReference type="ChEBI" id="CHEBI:18420"/>
    </cofactor>
</comment>
<evidence type="ECO:0000259" key="22">
    <source>
        <dbReference type="Pfam" id="PF16212"/>
    </source>
</evidence>
<evidence type="ECO:0000256" key="9">
    <source>
        <dbReference type="ARBA" id="ARBA00022967"/>
    </source>
</evidence>
<evidence type="ECO:0000256" key="16">
    <source>
        <dbReference type="PIRSR" id="PIRSR606539-1"/>
    </source>
</evidence>
<dbReference type="Pfam" id="PF16212">
    <property type="entry name" value="PhoLip_ATPase_C"/>
    <property type="match status" value="1"/>
</dbReference>
<dbReference type="NCBIfam" id="TIGR01494">
    <property type="entry name" value="ATPase_P-type"/>
    <property type="match status" value="2"/>
</dbReference>
<dbReference type="SFLD" id="SFLDG00002">
    <property type="entry name" value="C1.7:_P-type_atpase_like"/>
    <property type="match status" value="1"/>
</dbReference>
<feature type="binding site" evidence="18">
    <location>
        <position position="1005"/>
    </location>
    <ligand>
        <name>Mg(2+)</name>
        <dbReference type="ChEBI" id="CHEBI:18420"/>
    </ligand>
</feature>
<feature type="transmembrane region" description="Helical" evidence="19">
    <location>
        <begin position="1063"/>
        <end position="1082"/>
    </location>
</feature>
<gene>
    <name evidence="23" type="ORF">EV356DRAFT_575520</name>
</gene>
<dbReference type="Pfam" id="PF13246">
    <property type="entry name" value="Cation_ATPase"/>
    <property type="match status" value="1"/>
</dbReference>
<dbReference type="EC" id="7.6.2.1" evidence="19"/>
<feature type="binding site" evidence="17">
    <location>
        <position position="614"/>
    </location>
    <ligand>
        <name>ATP</name>
        <dbReference type="ChEBI" id="CHEBI:30616"/>
    </ligand>
</feature>
<dbReference type="FunFam" id="3.40.1110.10:FF:000047">
    <property type="entry name" value="Phospholipid-transporting ATPase"/>
    <property type="match status" value="1"/>
</dbReference>
<keyword evidence="7 17" id="KW-0067">ATP-binding</keyword>
<dbReference type="GO" id="GO:0006892">
    <property type="term" value="P:post-Golgi vesicle-mediated transport"/>
    <property type="evidence" value="ECO:0007669"/>
    <property type="project" value="TreeGrafter"/>
</dbReference>
<feature type="transmembrane region" description="Helical" evidence="19">
    <location>
        <begin position="551"/>
        <end position="569"/>
    </location>
</feature>
<dbReference type="Gene3D" id="3.40.50.1000">
    <property type="entry name" value="HAD superfamily/HAD-like"/>
    <property type="match status" value="1"/>
</dbReference>
<dbReference type="SFLD" id="SFLDS00003">
    <property type="entry name" value="Haloacid_Dehalogenase"/>
    <property type="match status" value="1"/>
</dbReference>
<evidence type="ECO:0000256" key="4">
    <source>
        <dbReference type="ARBA" id="ARBA00022692"/>
    </source>
</evidence>
<feature type="compositionally biased region" description="Polar residues" evidence="20">
    <location>
        <begin position="45"/>
        <end position="60"/>
    </location>
</feature>
<keyword evidence="4 19" id="KW-0812">Transmembrane</keyword>
<feature type="binding site" evidence="17">
    <location>
        <position position="613"/>
    </location>
    <ligand>
        <name>ATP</name>
        <dbReference type="ChEBI" id="CHEBI:30616"/>
    </ligand>
</feature>
<feature type="transmembrane region" description="Helical" evidence="19">
    <location>
        <begin position="1145"/>
        <end position="1162"/>
    </location>
</feature>
<keyword evidence="6 17" id="KW-0547">Nucleotide-binding</keyword>
<dbReference type="GO" id="GO:0016887">
    <property type="term" value="F:ATP hydrolysis activity"/>
    <property type="evidence" value="ECO:0007669"/>
    <property type="project" value="InterPro"/>
</dbReference>
<feature type="binding site" evidence="17">
    <location>
        <position position="887"/>
    </location>
    <ligand>
        <name>ATP</name>
        <dbReference type="ChEBI" id="CHEBI:30616"/>
    </ligand>
</feature>
<evidence type="ECO:0000256" key="12">
    <source>
        <dbReference type="ARBA" id="ARBA00023136"/>
    </source>
</evidence>
<dbReference type="FunFam" id="2.70.150.10:FF:000026">
    <property type="entry name" value="Phospholipid-transporting ATPase"/>
    <property type="match status" value="1"/>
</dbReference>
<evidence type="ECO:0000256" key="1">
    <source>
        <dbReference type="ARBA" id="ARBA00001946"/>
    </source>
</evidence>
<dbReference type="SUPFAM" id="SSF81665">
    <property type="entry name" value="Calcium ATPase, transmembrane domain M"/>
    <property type="match status" value="1"/>
</dbReference>
<feature type="transmembrane region" description="Helical" evidence="19">
    <location>
        <begin position="1210"/>
        <end position="1230"/>
    </location>
</feature>
<dbReference type="GO" id="GO:0005802">
    <property type="term" value="C:trans-Golgi network"/>
    <property type="evidence" value="ECO:0007669"/>
    <property type="project" value="TreeGrafter"/>
</dbReference>
<feature type="binding site" evidence="17">
    <location>
        <position position="771"/>
    </location>
    <ligand>
        <name>ATP</name>
        <dbReference type="ChEBI" id="CHEBI:30616"/>
    </ligand>
</feature>
<evidence type="ECO:0000256" key="17">
    <source>
        <dbReference type="PIRSR" id="PIRSR606539-2"/>
    </source>
</evidence>
<comment type="subcellular location">
    <subcellularLocation>
        <location evidence="2">Golgi apparatus</location>
        <location evidence="2">trans-Golgi network membrane</location>
        <topology evidence="2">Multi-pass membrane protein</topology>
    </subcellularLocation>
    <subcellularLocation>
        <location evidence="19">Membrane</location>
        <topology evidence="19">Multi-pass membrane protein</topology>
    </subcellularLocation>
</comment>
<dbReference type="InterPro" id="IPR006539">
    <property type="entry name" value="P-type_ATPase_IV"/>
</dbReference>
<evidence type="ECO:0000256" key="18">
    <source>
        <dbReference type="PIRSR" id="PIRSR606539-3"/>
    </source>
</evidence>
<dbReference type="GO" id="GO:0045332">
    <property type="term" value="P:phospholipid translocation"/>
    <property type="evidence" value="ECO:0007669"/>
    <property type="project" value="TreeGrafter"/>
</dbReference>
<feature type="region of interest" description="Disordered" evidence="20">
    <location>
        <begin position="1"/>
        <end position="92"/>
    </location>
</feature>
<evidence type="ECO:0000256" key="7">
    <source>
        <dbReference type="ARBA" id="ARBA00022840"/>
    </source>
</evidence>
<name>A0A6A6HCI2_VIRVR</name>
<feature type="binding site" evidence="17">
    <location>
        <position position="707"/>
    </location>
    <ligand>
        <name>ATP</name>
        <dbReference type="ChEBI" id="CHEBI:30616"/>
    </ligand>
</feature>
<dbReference type="GO" id="GO:0005886">
    <property type="term" value="C:plasma membrane"/>
    <property type="evidence" value="ECO:0007669"/>
    <property type="project" value="TreeGrafter"/>
</dbReference>
<keyword evidence="24" id="KW-1185">Reference proteome</keyword>
<feature type="binding site" evidence="17">
    <location>
        <position position="888"/>
    </location>
    <ligand>
        <name>ATP</name>
        <dbReference type="ChEBI" id="CHEBI:30616"/>
    </ligand>
</feature>
<evidence type="ECO:0000256" key="14">
    <source>
        <dbReference type="ARBA" id="ARBA00049128"/>
    </source>
</evidence>
<feature type="binding site" evidence="18">
    <location>
        <position position="1009"/>
    </location>
    <ligand>
        <name>Mg(2+)</name>
        <dbReference type="ChEBI" id="CHEBI:18420"/>
    </ligand>
</feature>
<dbReference type="NCBIfam" id="TIGR01652">
    <property type="entry name" value="ATPase-Plipid"/>
    <property type="match status" value="1"/>
</dbReference>
<keyword evidence="9 19" id="KW-1278">Translocase</keyword>
<comment type="similarity">
    <text evidence="3 19">Belongs to the cation transport ATPase (P-type) (TC 3.A.3) family. Type IV subfamily.</text>
</comment>
<dbReference type="InterPro" id="IPR023298">
    <property type="entry name" value="ATPase_P-typ_TM_dom_sf"/>
</dbReference>
<proteinExistence type="inferred from homology"/>
<dbReference type="Pfam" id="PF16209">
    <property type="entry name" value="PhoLip_ATPase_N"/>
    <property type="match status" value="1"/>
</dbReference>
<dbReference type="FunFam" id="3.40.50.1000:FF:000010">
    <property type="entry name" value="Phospholipid-transporting ATPase"/>
    <property type="match status" value="1"/>
</dbReference>
<feature type="binding site" evidence="17">
    <location>
        <position position="979"/>
    </location>
    <ligand>
        <name>ATP</name>
        <dbReference type="ChEBI" id="CHEBI:30616"/>
    </ligand>
</feature>
<dbReference type="PROSITE" id="PS00154">
    <property type="entry name" value="ATPASE_E1_E2"/>
    <property type="match status" value="1"/>
</dbReference>
<evidence type="ECO:0000259" key="21">
    <source>
        <dbReference type="Pfam" id="PF16209"/>
    </source>
</evidence>
<feature type="binding site" evidence="18">
    <location>
        <position position="614"/>
    </location>
    <ligand>
        <name>Mg(2+)</name>
        <dbReference type="ChEBI" id="CHEBI:18420"/>
    </ligand>
</feature>
<evidence type="ECO:0000256" key="13">
    <source>
        <dbReference type="ARBA" id="ARBA00034036"/>
    </source>
</evidence>
<evidence type="ECO:0000256" key="2">
    <source>
        <dbReference type="ARBA" id="ARBA00004166"/>
    </source>
</evidence>
<keyword evidence="11" id="KW-0333">Golgi apparatus</keyword>
<keyword evidence="8 18" id="KW-0460">Magnesium</keyword>
<dbReference type="PRINTS" id="PR00119">
    <property type="entry name" value="CATATPASE"/>
</dbReference>
<comment type="catalytic activity">
    <reaction evidence="14">
        <text>a 1,2-diacyl-sn-glycero-3-phosphoethanolamine(out) + ATP + H2O = a 1,2-diacyl-sn-glycero-3-phosphoethanolamine(in) + ADP + phosphate + H(+)</text>
        <dbReference type="Rhea" id="RHEA:66132"/>
        <dbReference type="ChEBI" id="CHEBI:15377"/>
        <dbReference type="ChEBI" id="CHEBI:15378"/>
        <dbReference type="ChEBI" id="CHEBI:30616"/>
        <dbReference type="ChEBI" id="CHEBI:43474"/>
        <dbReference type="ChEBI" id="CHEBI:64612"/>
        <dbReference type="ChEBI" id="CHEBI:456216"/>
    </reaction>
    <physiologicalReaction direction="left-to-right" evidence="14">
        <dbReference type="Rhea" id="RHEA:66133"/>
    </physiologicalReaction>
</comment>
<dbReference type="GO" id="GO:0032456">
    <property type="term" value="P:endocytic recycling"/>
    <property type="evidence" value="ECO:0007669"/>
    <property type="project" value="TreeGrafter"/>
</dbReference>
<dbReference type="Proteomes" id="UP000800092">
    <property type="component" value="Unassembled WGS sequence"/>
</dbReference>
<dbReference type="CDD" id="cd02073">
    <property type="entry name" value="P-type_ATPase_APLT_Dnf-like"/>
    <property type="match status" value="1"/>
</dbReference>
<evidence type="ECO:0000313" key="24">
    <source>
        <dbReference type="Proteomes" id="UP000800092"/>
    </source>
</evidence>
<dbReference type="GO" id="GO:0140326">
    <property type="term" value="F:ATPase-coupled intramembrane lipid transporter activity"/>
    <property type="evidence" value="ECO:0007669"/>
    <property type="project" value="UniProtKB-EC"/>
</dbReference>
<dbReference type="EMBL" id="ML991789">
    <property type="protein sequence ID" value="KAF2235702.1"/>
    <property type="molecule type" value="Genomic_DNA"/>
</dbReference>
<dbReference type="PANTHER" id="PTHR24092">
    <property type="entry name" value="PROBABLE PHOSPHOLIPID-TRANSPORTING ATPASE"/>
    <property type="match status" value="1"/>
</dbReference>
<evidence type="ECO:0000256" key="3">
    <source>
        <dbReference type="ARBA" id="ARBA00008109"/>
    </source>
</evidence>
<organism evidence="23 24">
    <name type="scientific">Viridothelium virens</name>
    <name type="common">Speckled blister lichen</name>
    <name type="synonym">Trypethelium virens</name>
    <dbReference type="NCBI Taxonomy" id="1048519"/>
    <lineage>
        <taxon>Eukaryota</taxon>
        <taxon>Fungi</taxon>
        <taxon>Dikarya</taxon>
        <taxon>Ascomycota</taxon>
        <taxon>Pezizomycotina</taxon>
        <taxon>Dothideomycetes</taxon>
        <taxon>Dothideomycetes incertae sedis</taxon>
        <taxon>Trypetheliales</taxon>
        <taxon>Trypetheliaceae</taxon>
        <taxon>Viridothelium</taxon>
    </lineage>
</organism>
<dbReference type="OrthoDB" id="377733at2759"/>
<reference evidence="23" key="1">
    <citation type="journal article" date="2020" name="Stud. Mycol.">
        <title>101 Dothideomycetes genomes: a test case for predicting lifestyles and emergence of pathogens.</title>
        <authorList>
            <person name="Haridas S."/>
            <person name="Albert R."/>
            <person name="Binder M."/>
            <person name="Bloem J."/>
            <person name="Labutti K."/>
            <person name="Salamov A."/>
            <person name="Andreopoulos B."/>
            <person name="Baker S."/>
            <person name="Barry K."/>
            <person name="Bills G."/>
            <person name="Bluhm B."/>
            <person name="Cannon C."/>
            <person name="Castanera R."/>
            <person name="Culley D."/>
            <person name="Daum C."/>
            <person name="Ezra D."/>
            <person name="Gonzalez J."/>
            <person name="Henrissat B."/>
            <person name="Kuo A."/>
            <person name="Liang C."/>
            <person name="Lipzen A."/>
            <person name="Lutzoni F."/>
            <person name="Magnuson J."/>
            <person name="Mondo S."/>
            <person name="Nolan M."/>
            <person name="Ohm R."/>
            <person name="Pangilinan J."/>
            <person name="Park H.-J."/>
            <person name="Ramirez L."/>
            <person name="Alfaro M."/>
            <person name="Sun H."/>
            <person name="Tritt A."/>
            <person name="Yoshinaga Y."/>
            <person name="Zwiers L.-H."/>
            <person name="Turgeon B."/>
            <person name="Goodwin S."/>
            <person name="Spatafora J."/>
            <person name="Crous P."/>
            <person name="Grigoriev I."/>
        </authorList>
    </citation>
    <scope>NUCLEOTIDE SEQUENCE</scope>
    <source>
        <strain evidence="23">Tuck. ex Michener</strain>
    </source>
</reference>
<feature type="binding site" evidence="17">
    <location>
        <position position="886"/>
    </location>
    <ligand>
        <name>ATP</name>
        <dbReference type="ChEBI" id="CHEBI:30616"/>
    </ligand>
</feature>
<dbReference type="SFLD" id="SFLDF00027">
    <property type="entry name" value="p-type_atpase"/>
    <property type="match status" value="1"/>
</dbReference>
<dbReference type="InterPro" id="IPR001757">
    <property type="entry name" value="P_typ_ATPase"/>
</dbReference>
<accession>A0A6A6HCI2</accession>
<evidence type="ECO:0000256" key="10">
    <source>
        <dbReference type="ARBA" id="ARBA00022989"/>
    </source>
</evidence>
<feature type="binding site" evidence="17">
    <location>
        <position position="1009"/>
    </location>
    <ligand>
        <name>ATP</name>
        <dbReference type="ChEBI" id="CHEBI:30616"/>
    </ligand>
</feature>
<evidence type="ECO:0000256" key="8">
    <source>
        <dbReference type="ARBA" id="ARBA00022842"/>
    </source>
</evidence>
<dbReference type="InterPro" id="IPR023214">
    <property type="entry name" value="HAD_sf"/>
</dbReference>
<feature type="transmembrane region" description="Helical" evidence="19">
    <location>
        <begin position="1250"/>
        <end position="1268"/>
    </location>
</feature>